<dbReference type="EC" id="2.6.1.11" evidence="3"/>
<evidence type="ECO:0000313" key="5">
    <source>
        <dbReference type="Proteomes" id="UP000553706"/>
    </source>
</evidence>
<comment type="caution">
    <text evidence="4">The sequence shown here is derived from an EMBL/GenBank/DDBJ whole genome shotgun (WGS) entry which is preliminary data.</text>
</comment>
<dbReference type="Pfam" id="PF00202">
    <property type="entry name" value="Aminotran_3"/>
    <property type="match status" value="1"/>
</dbReference>
<feature type="modified residue" description="N6-(pyridoxal phosphate)lysine" evidence="3">
    <location>
        <position position="238"/>
    </location>
</feature>
<keyword evidence="3" id="KW-0055">Arginine biosynthesis</keyword>
<dbReference type="GO" id="GO:0005737">
    <property type="term" value="C:cytoplasm"/>
    <property type="evidence" value="ECO:0007669"/>
    <property type="project" value="UniProtKB-SubCell"/>
</dbReference>
<dbReference type="Gene3D" id="3.40.640.10">
    <property type="entry name" value="Type I PLP-dependent aspartate aminotransferase-like (Major domain)"/>
    <property type="match status" value="1"/>
</dbReference>
<comment type="catalytic activity">
    <reaction evidence="3">
        <text>N(2)-acetyl-L-ornithine + 2-oxoglutarate = N-acetyl-L-glutamate 5-semialdehyde + L-glutamate</text>
        <dbReference type="Rhea" id="RHEA:18049"/>
        <dbReference type="ChEBI" id="CHEBI:16810"/>
        <dbReference type="ChEBI" id="CHEBI:29123"/>
        <dbReference type="ChEBI" id="CHEBI:29985"/>
        <dbReference type="ChEBI" id="CHEBI:57805"/>
        <dbReference type="EC" id="2.6.1.11"/>
    </reaction>
</comment>
<dbReference type="PANTHER" id="PTHR11986">
    <property type="entry name" value="AMINOTRANSFERASE CLASS III"/>
    <property type="match status" value="1"/>
</dbReference>
<keyword evidence="2 3" id="KW-0663">Pyridoxal phosphate</keyword>
<keyword evidence="5" id="KW-1185">Reference proteome</keyword>
<dbReference type="InterPro" id="IPR015422">
    <property type="entry name" value="PyrdxlP-dep_Trfase_small"/>
</dbReference>
<dbReference type="GO" id="GO:0003992">
    <property type="term" value="F:N2-acetyl-L-ornithine:2-oxoglutarate 5-aminotransferase activity"/>
    <property type="evidence" value="ECO:0007669"/>
    <property type="project" value="UniProtKB-UniRule"/>
</dbReference>
<comment type="subcellular location">
    <subcellularLocation>
        <location evidence="3">Cytoplasm</location>
    </subcellularLocation>
</comment>
<keyword evidence="3 4" id="KW-0808">Transferase</keyword>
<evidence type="ECO:0000256" key="3">
    <source>
        <dbReference type="HAMAP-Rule" id="MF_01107"/>
    </source>
</evidence>
<dbReference type="FunFam" id="3.40.640.10:FF:000004">
    <property type="entry name" value="Acetylornithine aminotransferase"/>
    <property type="match status" value="1"/>
</dbReference>
<comment type="similarity">
    <text evidence="3">Belongs to the class-III pyridoxal-phosphate-dependent aminotransferase family. ArgD subfamily.</text>
</comment>
<dbReference type="EMBL" id="JACHFJ010000014">
    <property type="protein sequence ID" value="MBB5374312.1"/>
    <property type="molecule type" value="Genomic_DNA"/>
</dbReference>
<dbReference type="AlphaFoldDB" id="A0A840VW08"/>
<dbReference type="HAMAP" id="MF_01107">
    <property type="entry name" value="ArgD_aminotrans_3"/>
    <property type="match status" value="1"/>
</dbReference>
<comment type="cofactor">
    <cofactor evidence="3">
        <name>pyridoxal 5'-phosphate</name>
        <dbReference type="ChEBI" id="CHEBI:597326"/>
    </cofactor>
    <text evidence="3">Binds 1 pyridoxal phosphate per subunit.</text>
</comment>
<comment type="subunit">
    <text evidence="3">Homodimer.</text>
</comment>
<dbReference type="UniPathway" id="UPA00068">
    <property type="reaction ID" value="UER00109"/>
</dbReference>
<protein>
    <recommendedName>
        <fullName evidence="3">Acetylornithine aminotransferase</fullName>
        <shortName evidence="3">ACOAT</shortName>
        <ecNumber evidence="3">2.6.1.11</ecNumber>
    </recommendedName>
</protein>
<comment type="pathway">
    <text evidence="3">Amino-acid biosynthesis; L-arginine biosynthesis; N(2)-acetyl-L-ornithine from L-glutamate: step 4/4.</text>
</comment>
<dbReference type="PIRSF" id="PIRSF000521">
    <property type="entry name" value="Transaminase_4ab_Lys_Orn"/>
    <property type="match status" value="1"/>
</dbReference>
<feature type="binding site" evidence="3">
    <location>
        <position position="267"/>
    </location>
    <ligand>
        <name>pyridoxal 5'-phosphate</name>
        <dbReference type="ChEBI" id="CHEBI:597326"/>
    </ligand>
</feature>
<organism evidence="4 5">
    <name type="scientific">Acidocella aromatica</name>
    <dbReference type="NCBI Taxonomy" id="1303579"/>
    <lineage>
        <taxon>Bacteria</taxon>
        <taxon>Pseudomonadati</taxon>
        <taxon>Pseudomonadota</taxon>
        <taxon>Alphaproteobacteria</taxon>
        <taxon>Acetobacterales</taxon>
        <taxon>Acidocellaceae</taxon>
        <taxon>Acidocella</taxon>
    </lineage>
</organism>
<feature type="binding site" evidence="3">
    <location>
        <position position="124"/>
    </location>
    <ligand>
        <name>pyridoxal 5'-phosphate</name>
        <dbReference type="ChEBI" id="CHEBI:597326"/>
    </ligand>
</feature>
<keyword evidence="1 3" id="KW-0032">Aminotransferase</keyword>
<dbReference type="InterPro" id="IPR050103">
    <property type="entry name" value="Class-III_PLP-dep_AT"/>
</dbReference>
<gene>
    <name evidence="3" type="primary">argD</name>
    <name evidence="4" type="ORF">HNP71_002584</name>
</gene>
<sequence>MPNYNRADIAFEHGQGAYLFDESGRRYLDFGAGIATSSLGHGHPHLVRAIAEQAAKVIHVSNLYRIPQAERLAARFVEASFADSVFFCNSGAEANEGLVKAMRKTHADAGHPERTRVICFEGAFHGRTLAMISATGNPKYQAGFGAPVEGFDHVAFNDIDAVRAAIGPETAGVLVEPVQGEGGVRPADLQFLRDLRALCDETGILLGFDEVQSGMGRTGKLFAHEWAVVSPDVISVAKGIGGGFPLGAVLAKEKVAKALVPGSHGTTYGGGPLACAAGNAVLDVILADGFLDQVRDTAAYLRAGLQALVAAHGNVFTQVRGAGLLLGLKCVPVNGDVQNAALAQGLLTVAAGDNVLRLAPPLIVGKAECDEALELLGEVAAQMAEKTEAAAK</sequence>
<dbReference type="InterPro" id="IPR005814">
    <property type="entry name" value="Aminotrans_3"/>
</dbReference>
<feature type="binding site" evidence="3">
    <location>
        <begin position="91"/>
        <end position="92"/>
    </location>
    <ligand>
        <name>pyridoxal 5'-phosphate</name>
        <dbReference type="ChEBI" id="CHEBI:597326"/>
    </ligand>
</feature>
<feature type="binding site" evidence="3">
    <location>
        <position position="127"/>
    </location>
    <ligand>
        <name>N(2)-acetyl-L-ornithine</name>
        <dbReference type="ChEBI" id="CHEBI:57805"/>
    </ligand>
</feature>
<dbReference type="NCBIfam" id="NF002325">
    <property type="entry name" value="PRK01278.1"/>
    <property type="match status" value="1"/>
</dbReference>
<keyword evidence="3" id="KW-0028">Amino-acid biosynthesis</keyword>
<evidence type="ECO:0000256" key="2">
    <source>
        <dbReference type="ARBA" id="ARBA00022898"/>
    </source>
</evidence>
<dbReference type="GO" id="GO:0042802">
    <property type="term" value="F:identical protein binding"/>
    <property type="evidence" value="ECO:0007669"/>
    <property type="project" value="TreeGrafter"/>
</dbReference>
<comment type="miscellaneous">
    <text evidence="3">May also have succinyldiaminopimelate aminotransferase activity, thus carrying out the corresponding step in lysine biosynthesis.</text>
</comment>
<dbReference type="InterPro" id="IPR004636">
    <property type="entry name" value="AcOrn/SuccOrn_fam"/>
</dbReference>
<name>A0A840VW08_9PROT</name>
<dbReference type="GO" id="GO:0006526">
    <property type="term" value="P:L-arginine biosynthetic process"/>
    <property type="evidence" value="ECO:0007669"/>
    <property type="project" value="UniProtKB-UniRule"/>
</dbReference>
<dbReference type="NCBIfam" id="TIGR00707">
    <property type="entry name" value="argD"/>
    <property type="match status" value="1"/>
</dbReference>
<evidence type="ECO:0000256" key="1">
    <source>
        <dbReference type="ARBA" id="ARBA00022576"/>
    </source>
</evidence>
<dbReference type="PANTHER" id="PTHR11986:SF113">
    <property type="entry name" value="SUCCINYLORNITHINE TRANSAMINASE"/>
    <property type="match status" value="1"/>
</dbReference>
<accession>A0A840VW08</accession>
<evidence type="ECO:0000313" key="4">
    <source>
        <dbReference type="EMBL" id="MBB5374312.1"/>
    </source>
</evidence>
<keyword evidence="3" id="KW-0963">Cytoplasm</keyword>
<feature type="binding site" evidence="3">
    <location>
        <position position="266"/>
    </location>
    <ligand>
        <name>N(2)-acetyl-L-ornithine</name>
        <dbReference type="ChEBI" id="CHEBI:57805"/>
    </ligand>
</feature>
<dbReference type="Proteomes" id="UP000553706">
    <property type="component" value="Unassembled WGS sequence"/>
</dbReference>
<dbReference type="InterPro" id="IPR015421">
    <property type="entry name" value="PyrdxlP-dep_Trfase_major"/>
</dbReference>
<feature type="binding site" evidence="3">
    <location>
        <begin position="209"/>
        <end position="212"/>
    </location>
    <ligand>
        <name>pyridoxal 5'-phosphate</name>
        <dbReference type="ChEBI" id="CHEBI:597326"/>
    </ligand>
</feature>
<dbReference type="CDD" id="cd00610">
    <property type="entry name" value="OAT_like"/>
    <property type="match status" value="1"/>
</dbReference>
<reference evidence="4 5" key="1">
    <citation type="submission" date="2020-08" db="EMBL/GenBank/DDBJ databases">
        <title>Genomic Encyclopedia of Type Strains, Phase IV (KMG-IV): sequencing the most valuable type-strain genomes for metagenomic binning, comparative biology and taxonomic classification.</title>
        <authorList>
            <person name="Goeker M."/>
        </authorList>
    </citation>
    <scope>NUCLEOTIDE SEQUENCE [LARGE SCALE GENOMIC DNA]</scope>
    <source>
        <strain evidence="4 5">DSM 27026</strain>
    </source>
</reference>
<dbReference type="InterPro" id="IPR015424">
    <property type="entry name" value="PyrdxlP-dep_Trfase"/>
</dbReference>
<dbReference type="GO" id="GO:0030170">
    <property type="term" value="F:pyridoxal phosphate binding"/>
    <property type="evidence" value="ECO:0007669"/>
    <property type="project" value="InterPro"/>
</dbReference>
<dbReference type="Gene3D" id="3.90.1150.10">
    <property type="entry name" value="Aspartate Aminotransferase, domain 1"/>
    <property type="match status" value="1"/>
</dbReference>
<dbReference type="SUPFAM" id="SSF53383">
    <property type="entry name" value="PLP-dependent transferases"/>
    <property type="match status" value="1"/>
</dbReference>
<proteinExistence type="inferred from homology"/>